<protein>
    <submittedName>
        <fullName evidence="1">Uncharacterized protein</fullName>
    </submittedName>
</protein>
<organism evidence="1 2">
    <name type="scientific">Puccinia coronata f. sp. avenae</name>
    <dbReference type="NCBI Taxonomy" id="200324"/>
    <lineage>
        <taxon>Eukaryota</taxon>
        <taxon>Fungi</taxon>
        <taxon>Dikarya</taxon>
        <taxon>Basidiomycota</taxon>
        <taxon>Pucciniomycotina</taxon>
        <taxon>Pucciniomycetes</taxon>
        <taxon>Pucciniales</taxon>
        <taxon>Pucciniaceae</taxon>
        <taxon>Puccinia</taxon>
    </lineage>
</organism>
<dbReference type="AlphaFoldDB" id="A0A2N5ULA3"/>
<keyword evidence="2" id="KW-1185">Reference proteome</keyword>
<dbReference type="Proteomes" id="UP000235388">
    <property type="component" value="Unassembled WGS sequence"/>
</dbReference>
<feature type="non-terminal residue" evidence="1">
    <location>
        <position position="1"/>
    </location>
</feature>
<comment type="caution">
    <text evidence="1">The sequence shown here is derived from an EMBL/GenBank/DDBJ whole genome shotgun (WGS) entry which is preliminary data.</text>
</comment>
<evidence type="ECO:0000313" key="2">
    <source>
        <dbReference type="Proteomes" id="UP000235388"/>
    </source>
</evidence>
<dbReference type="EMBL" id="PGCJ01000206">
    <property type="protein sequence ID" value="PLW38538.1"/>
    <property type="molecule type" value="Genomic_DNA"/>
</dbReference>
<accession>A0A2N5ULA3</accession>
<evidence type="ECO:0000313" key="1">
    <source>
        <dbReference type="EMBL" id="PLW38538.1"/>
    </source>
</evidence>
<proteinExistence type="predicted"/>
<name>A0A2N5ULA3_9BASI</name>
<reference evidence="1 2" key="1">
    <citation type="submission" date="2017-11" db="EMBL/GenBank/DDBJ databases">
        <title>De novo assembly and phasing of dikaryotic genomes from two isolates of Puccinia coronata f. sp. avenae, the causal agent of oat crown rust.</title>
        <authorList>
            <person name="Miller M.E."/>
            <person name="Zhang Y."/>
            <person name="Omidvar V."/>
            <person name="Sperschneider J."/>
            <person name="Schwessinger B."/>
            <person name="Raley C."/>
            <person name="Palmer J.M."/>
            <person name="Garnica D."/>
            <person name="Upadhyaya N."/>
            <person name="Rathjen J."/>
            <person name="Taylor J.M."/>
            <person name="Park R.F."/>
            <person name="Dodds P.N."/>
            <person name="Hirsch C.D."/>
            <person name="Kianian S.F."/>
            <person name="Figueroa M."/>
        </authorList>
    </citation>
    <scope>NUCLEOTIDE SEQUENCE [LARGE SCALE GENOMIC DNA]</scope>
    <source>
        <strain evidence="1">12NC29</strain>
    </source>
</reference>
<sequence length="86" mass="9090">LVTAQLAAQLAGQPACCSWAQGSQLSWQLSLQLIWLVSLNNELLKAQMAVQAACGAGNSPAGRSACILGCYQISWQPIPKAELEGY</sequence>
<gene>
    <name evidence="1" type="ORF">PCANC_23463</name>
</gene>